<gene>
    <name evidence="2" type="ORF">Q8A67_023179</name>
</gene>
<dbReference type="AlphaFoldDB" id="A0AA88TCD9"/>
<accession>A0AA88TCD9</accession>
<keyword evidence="3" id="KW-1185">Reference proteome</keyword>
<name>A0AA88TCD9_9TELE</name>
<organism evidence="2 3">
    <name type="scientific">Cirrhinus molitorella</name>
    <name type="common">mud carp</name>
    <dbReference type="NCBI Taxonomy" id="172907"/>
    <lineage>
        <taxon>Eukaryota</taxon>
        <taxon>Metazoa</taxon>
        <taxon>Chordata</taxon>
        <taxon>Craniata</taxon>
        <taxon>Vertebrata</taxon>
        <taxon>Euteleostomi</taxon>
        <taxon>Actinopterygii</taxon>
        <taxon>Neopterygii</taxon>
        <taxon>Teleostei</taxon>
        <taxon>Ostariophysi</taxon>
        <taxon>Cypriniformes</taxon>
        <taxon>Cyprinidae</taxon>
        <taxon>Labeoninae</taxon>
        <taxon>Labeonini</taxon>
        <taxon>Cirrhinus</taxon>
    </lineage>
</organism>
<evidence type="ECO:0000313" key="3">
    <source>
        <dbReference type="Proteomes" id="UP001187343"/>
    </source>
</evidence>
<comment type="caution">
    <text evidence="2">The sequence shown here is derived from an EMBL/GenBank/DDBJ whole genome shotgun (WGS) entry which is preliminary data.</text>
</comment>
<evidence type="ECO:0000256" key="1">
    <source>
        <dbReference type="SAM" id="MobiDB-lite"/>
    </source>
</evidence>
<dbReference type="EMBL" id="JAUYZG010000023">
    <property type="protein sequence ID" value="KAK2870652.1"/>
    <property type="molecule type" value="Genomic_DNA"/>
</dbReference>
<protein>
    <submittedName>
        <fullName evidence="2">Uncharacterized protein</fullName>
    </submittedName>
</protein>
<evidence type="ECO:0000313" key="2">
    <source>
        <dbReference type="EMBL" id="KAK2870652.1"/>
    </source>
</evidence>
<sequence>MEKKKSGRKSPVEISQWQGSESLSGGTSLTDRIPSAAIVIQESVPSRPLVPASFVPHLSREFCGCLTDFPAACLVCFLLHALLQDYLPSERRSAAEALIILRSDSYFRVVESERAAPRIPPNGPFFTSGPHAGRLMELAAMQQESKRCGHVTLISRAAHRALEAVFGGHSAAPPASGLLSANGPPLCVSGAGREEGPLGSRLSCRDQLLLLLSLHKVSGAEGPSQAQGESNTLFLSVHRRPAVSVE</sequence>
<dbReference type="Proteomes" id="UP001187343">
    <property type="component" value="Unassembled WGS sequence"/>
</dbReference>
<feature type="region of interest" description="Disordered" evidence="1">
    <location>
        <begin position="1"/>
        <end position="27"/>
    </location>
</feature>
<proteinExistence type="predicted"/>
<reference evidence="2" key="1">
    <citation type="submission" date="2023-08" db="EMBL/GenBank/DDBJ databases">
        <title>Chromosome-level Genome Assembly of mud carp (Cirrhinus molitorella).</title>
        <authorList>
            <person name="Liu H."/>
        </authorList>
    </citation>
    <scope>NUCLEOTIDE SEQUENCE</scope>
    <source>
        <strain evidence="2">Prfri</strain>
        <tissue evidence="2">Muscle</tissue>
    </source>
</reference>